<feature type="region of interest" description="Disordered" evidence="1">
    <location>
        <begin position="1"/>
        <end position="27"/>
    </location>
</feature>
<dbReference type="AlphaFoldDB" id="A0A8X7CJM4"/>
<organism evidence="2 3">
    <name type="scientific">Trichonephila inaurata madagascariensis</name>
    <dbReference type="NCBI Taxonomy" id="2747483"/>
    <lineage>
        <taxon>Eukaryota</taxon>
        <taxon>Metazoa</taxon>
        <taxon>Ecdysozoa</taxon>
        <taxon>Arthropoda</taxon>
        <taxon>Chelicerata</taxon>
        <taxon>Arachnida</taxon>
        <taxon>Araneae</taxon>
        <taxon>Araneomorphae</taxon>
        <taxon>Entelegynae</taxon>
        <taxon>Araneoidea</taxon>
        <taxon>Nephilidae</taxon>
        <taxon>Trichonephila</taxon>
        <taxon>Trichonephila inaurata</taxon>
    </lineage>
</organism>
<proteinExistence type="predicted"/>
<gene>
    <name evidence="2" type="ORF">TNIN_317431</name>
</gene>
<reference evidence="2" key="1">
    <citation type="submission" date="2020-08" db="EMBL/GenBank/DDBJ databases">
        <title>Multicomponent nature underlies the extraordinary mechanical properties of spider dragline silk.</title>
        <authorList>
            <person name="Kono N."/>
            <person name="Nakamura H."/>
            <person name="Mori M."/>
            <person name="Yoshida Y."/>
            <person name="Ohtoshi R."/>
            <person name="Malay A.D."/>
            <person name="Moran D.A.P."/>
            <person name="Tomita M."/>
            <person name="Numata K."/>
            <person name="Arakawa K."/>
        </authorList>
    </citation>
    <scope>NUCLEOTIDE SEQUENCE</scope>
</reference>
<keyword evidence="3" id="KW-1185">Reference proteome</keyword>
<name>A0A8X7CJM4_9ARAC</name>
<sequence length="97" mass="10908">MLTASAQQPVLQTPHWDPYSPAGNDTSRKYRFLPPSNRQMVAFQHFSSHFDALTCTLTLRTGSRMCVGHSDTHTSIPTERRKGKCEPCQRASVEVNC</sequence>
<evidence type="ECO:0000313" key="2">
    <source>
        <dbReference type="EMBL" id="GFY66652.1"/>
    </source>
</evidence>
<comment type="caution">
    <text evidence="2">The sequence shown here is derived from an EMBL/GenBank/DDBJ whole genome shotgun (WGS) entry which is preliminary data.</text>
</comment>
<evidence type="ECO:0000256" key="1">
    <source>
        <dbReference type="SAM" id="MobiDB-lite"/>
    </source>
</evidence>
<feature type="compositionally biased region" description="Polar residues" evidence="1">
    <location>
        <begin position="1"/>
        <end position="11"/>
    </location>
</feature>
<protein>
    <submittedName>
        <fullName evidence="2">Uncharacterized protein</fullName>
    </submittedName>
</protein>
<dbReference type="EMBL" id="BMAV01016169">
    <property type="protein sequence ID" value="GFY66652.1"/>
    <property type="molecule type" value="Genomic_DNA"/>
</dbReference>
<evidence type="ECO:0000313" key="3">
    <source>
        <dbReference type="Proteomes" id="UP000886998"/>
    </source>
</evidence>
<accession>A0A8X7CJM4</accession>
<dbReference type="Proteomes" id="UP000886998">
    <property type="component" value="Unassembled WGS sequence"/>
</dbReference>